<dbReference type="STRING" id="29421.B2M20_15225"/>
<organism evidence="1 2">
    <name type="scientific">Nitrobacter vulgaris</name>
    <dbReference type="NCBI Taxonomy" id="29421"/>
    <lineage>
        <taxon>Bacteria</taxon>
        <taxon>Pseudomonadati</taxon>
        <taxon>Pseudomonadota</taxon>
        <taxon>Alphaproteobacteria</taxon>
        <taxon>Hyphomicrobiales</taxon>
        <taxon>Nitrobacteraceae</taxon>
        <taxon>Nitrobacter</taxon>
    </lineage>
</organism>
<gene>
    <name evidence="1" type="ORF">B2M20_15225</name>
</gene>
<evidence type="ECO:0000313" key="2">
    <source>
        <dbReference type="Proteomes" id="UP000189940"/>
    </source>
</evidence>
<proteinExistence type="predicted"/>
<dbReference type="EMBL" id="MWPQ01000054">
    <property type="protein sequence ID" value="OPH81828.1"/>
    <property type="molecule type" value="Genomic_DNA"/>
</dbReference>
<sequence length="1266" mass="137411">MLEITGDDIALLSDGDLRNLIGLLCEADLRKRGLPTSVVTWGGDQDAKDGGIDVRVALPAGTLIDGFIPRAATGFQVKKPDMPPSAIGIEMKPKGTIRPAIGKLAKVSGAYIIVSSDGSVSDSALADRKKAMADAIAGLPDALKLALDFYDRTRIASWVREHPGMVLWVRSRIGKAIPGWVGLEAWSHASVPREEYLTDDNARIHSGSSDEGEGLSAVDGITKMRDVVRQPGKVVRLVGLSGVGKTRFIEALFDERIGSEPLDPAWAVYTNVSDDPDPQPIGMASDLNAAGNRAVLIVDNCGMELHRRLSDIARIAGSVISVITVEYDIRDDQPEGTDVFKLEPSSALLAEKLIIGRFSNVSRIDAETIANFSGGNARIAIALAETVRAGESIKGLSNVELFKRLFEQRHEVNEALYLIGQAAALVYSFDGEDVTGDTSEMAVLGHLIGTAAPEMYRGVQELCRRDLVQSRSQWRAVLPHAIANRLAEVALQNIPFTIIQAALIDGGSPRLLKSFSRRLGYLDRSKEARRIVGEWLSPNGLLAEVAYLNEEQQAILYNVAPVLPEAALGALERALATPDPATLNTCRVHIRLLRSLAYDPALFDRAVALLVKLAMADTVGRGETDASKAVVSLFSILLSGTHASVEQRLGVLGRLLASSDKLTRQLGLDVLEVMLKTGHFTSSYRFEFGAHSRDDGWQPRTAAEVGRWFRAVLQFLEPFAVSPTPVTEQVRKAIGSHFRGLWTTAGRFDELEYLGRSITGAAGFWREGWIGARQTLRYDGNGLKGQAKVRLVVLEGLLRPKNLVNQVRGVVLETRDNGIDLDDFDEDEIPKRPRDRREATISRLGAEVALDAVAFNELLPELVEGRGQLLSFGRALACAADDPGAMWESLVAAYAASAAGNTRVLSGFLLGLQSRDVALMSRSLNEALRHPALAPVFPSLQTSVATDVDGAKRLICSLKLGAAPTLEYDNLANGRACDLMPGRLFCDLLLGIASKPGGQTVALHILSMRIFSDRSEKRETVPEAVQAGRRLMAALDFSSRKANDEVDDSDLALVASACLGGGEGLPVATGLCQRIIEAMNGHSLSASDYAETIYALCELHATAMLNTLFAGDTKAQARMAQNISVSIRHRKNPLDAISDEVLLAWCDEEAATRYPLIVSCASLSSFNGEQDERRNWKPLSVKLLEKAPSPDTVLNAILARMQPMSWSGSLASEMETRLRFIEELALPDRPGLAEVRIKAVAAFKRRIEVERKSETEEERQRSGNFE</sequence>
<protein>
    <submittedName>
        <fullName evidence="1">Uncharacterized protein</fullName>
    </submittedName>
</protein>
<comment type="caution">
    <text evidence="1">The sequence shown here is derived from an EMBL/GenBank/DDBJ whole genome shotgun (WGS) entry which is preliminary data.</text>
</comment>
<name>A0A1V4HV17_NITVU</name>
<evidence type="ECO:0000313" key="1">
    <source>
        <dbReference type="EMBL" id="OPH81828.1"/>
    </source>
</evidence>
<reference evidence="1 2" key="1">
    <citation type="submission" date="2017-02" db="EMBL/GenBank/DDBJ databases">
        <title>Genome sequence of the nitrite-oxidizing bacterium Nitrobacter vulgaris strain Ab1.</title>
        <authorList>
            <person name="Mellbye B.L."/>
            <person name="Davis E.W."/>
            <person name="Spieck E."/>
            <person name="Chang J.H."/>
            <person name="Bottomley P.J."/>
            <person name="Sayavedra-Soto L.A."/>
        </authorList>
    </citation>
    <scope>NUCLEOTIDE SEQUENCE [LARGE SCALE GENOMIC DNA]</scope>
    <source>
        <strain evidence="1 2">Ab1</strain>
    </source>
</reference>
<accession>A0A1V4HV17</accession>
<dbReference type="Proteomes" id="UP000189940">
    <property type="component" value="Unassembled WGS sequence"/>
</dbReference>
<dbReference type="OrthoDB" id="556502at2"/>
<dbReference type="AlphaFoldDB" id="A0A1V4HV17"/>
<dbReference type="RefSeq" id="WP_079447891.1">
    <property type="nucleotide sequence ID" value="NZ_MWPQ01000054.1"/>
</dbReference>
<keyword evidence="2" id="KW-1185">Reference proteome</keyword>